<dbReference type="AlphaFoldDB" id="A0A2J6N4J5"/>
<dbReference type="InterPro" id="IPR022764">
    <property type="entry name" value="Peptidase_S54_rhomboid_dom"/>
</dbReference>
<feature type="transmembrane region" description="Helical" evidence="5">
    <location>
        <begin position="142"/>
        <end position="163"/>
    </location>
</feature>
<dbReference type="InterPro" id="IPR050925">
    <property type="entry name" value="Rhomboid_protease_S54"/>
</dbReference>
<feature type="transmembrane region" description="Helical" evidence="5">
    <location>
        <begin position="175"/>
        <end position="196"/>
    </location>
</feature>
<organism evidence="9 10">
    <name type="scientific">Fervidicoccus fontis</name>
    <dbReference type="NCBI Taxonomy" id="683846"/>
    <lineage>
        <taxon>Archaea</taxon>
        <taxon>Thermoproteota</taxon>
        <taxon>Thermoprotei</taxon>
        <taxon>Fervidicoccales</taxon>
        <taxon>Fervidicoccaceae</taxon>
        <taxon>Fervidicoccus</taxon>
    </lineage>
</organism>
<comment type="caution">
    <text evidence="9">The sequence shown here is derived from an EMBL/GenBank/DDBJ whole genome shotgun (WGS) entry which is preliminary data.</text>
</comment>
<dbReference type="SUPFAM" id="SSF144091">
    <property type="entry name" value="Rhomboid-like"/>
    <property type="match status" value="1"/>
</dbReference>
<evidence type="ECO:0000259" key="6">
    <source>
        <dbReference type="Pfam" id="PF01694"/>
    </source>
</evidence>
<evidence type="ECO:0000313" key="9">
    <source>
        <dbReference type="EMBL" id="PMB75370.1"/>
    </source>
</evidence>
<evidence type="ECO:0000256" key="5">
    <source>
        <dbReference type="SAM" id="Phobius"/>
    </source>
</evidence>
<feature type="transmembrane region" description="Helical" evidence="5">
    <location>
        <begin position="19"/>
        <end position="38"/>
    </location>
</feature>
<protein>
    <submittedName>
        <fullName evidence="7">Rhomboid family intramembrane serine protease</fullName>
    </submittedName>
    <submittedName>
        <fullName evidence="9">Rhomboid protease GlpG</fullName>
    </submittedName>
</protein>
<dbReference type="PANTHER" id="PTHR43731">
    <property type="entry name" value="RHOMBOID PROTEASE"/>
    <property type="match status" value="1"/>
</dbReference>
<evidence type="ECO:0000256" key="3">
    <source>
        <dbReference type="ARBA" id="ARBA00022989"/>
    </source>
</evidence>
<feature type="domain" description="Peptidase S54 rhomboid" evidence="6">
    <location>
        <begin position="63"/>
        <end position="233"/>
    </location>
</feature>
<dbReference type="Proteomes" id="UP000886076">
    <property type="component" value="Unassembled WGS sequence"/>
</dbReference>
<evidence type="ECO:0000313" key="10">
    <source>
        <dbReference type="Proteomes" id="UP000237153"/>
    </source>
</evidence>
<name>A0A2J6N4J5_9CREN</name>
<feature type="transmembrane region" description="Helical" evidence="5">
    <location>
        <begin position="65"/>
        <end position="92"/>
    </location>
</feature>
<keyword evidence="4 5" id="KW-0472">Membrane</keyword>
<keyword evidence="9" id="KW-0645">Protease</keyword>
<accession>A0A2J6N4J5</accession>
<evidence type="ECO:0000313" key="8">
    <source>
        <dbReference type="EMBL" id="MBE9390980.1"/>
    </source>
</evidence>
<reference evidence="9 10" key="1">
    <citation type="submission" date="2018-01" db="EMBL/GenBank/DDBJ databases">
        <title>Metagenomic assembled genomes from two thermal pools in the Uzon Caldera, Kamchatka, Russia.</title>
        <authorList>
            <person name="Wilkins L."/>
            <person name="Ettinger C."/>
        </authorList>
    </citation>
    <scope>NUCLEOTIDE SEQUENCE [LARGE SCALE GENOMIC DNA]</scope>
    <source>
        <strain evidence="9">ZAV-06</strain>
    </source>
</reference>
<dbReference type="GO" id="GO:0004252">
    <property type="term" value="F:serine-type endopeptidase activity"/>
    <property type="evidence" value="ECO:0007669"/>
    <property type="project" value="InterPro"/>
</dbReference>
<dbReference type="Gene3D" id="1.20.1540.10">
    <property type="entry name" value="Rhomboid-like"/>
    <property type="match status" value="1"/>
</dbReference>
<dbReference type="OMA" id="FPIRDHN"/>
<dbReference type="GO" id="GO:0016020">
    <property type="term" value="C:membrane"/>
    <property type="evidence" value="ECO:0007669"/>
    <property type="project" value="UniProtKB-SubCell"/>
</dbReference>
<dbReference type="Proteomes" id="UP000237153">
    <property type="component" value="Unassembled WGS sequence"/>
</dbReference>
<comment type="subcellular location">
    <subcellularLocation>
        <location evidence="1">Membrane</location>
        <topology evidence="1">Multi-pass membrane protein</topology>
    </subcellularLocation>
</comment>
<reference evidence="7" key="2">
    <citation type="journal article" date="2020" name="mSystems">
        <title>Genome- and Community-Level Interaction Insights into Carbon Utilization and Element Cycling Functions of Hydrothermarchaeota in Hydrothermal Sediment.</title>
        <authorList>
            <person name="Zhou Z."/>
            <person name="Liu Y."/>
            <person name="Xu W."/>
            <person name="Pan J."/>
            <person name="Luo Z.H."/>
            <person name="Li M."/>
        </authorList>
    </citation>
    <scope>NUCLEOTIDE SEQUENCE [LARGE SCALE GENOMIC DNA]</scope>
    <source>
        <strain evidence="7">SpSt-1261</strain>
    </source>
</reference>
<feature type="transmembrane region" description="Helical" evidence="5">
    <location>
        <begin position="104"/>
        <end position="122"/>
    </location>
</feature>
<dbReference type="GO" id="GO:0006508">
    <property type="term" value="P:proteolysis"/>
    <property type="evidence" value="ECO:0007669"/>
    <property type="project" value="UniProtKB-KW"/>
</dbReference>
<dbReference type="RefSeq" id="WP_014557378.1">
    <property type="nucleotide sequence ID" value="NZ_DSFH01000055.1"/>
</dbReference>
<keyword evidence="3 5" id="KW-1133">Transmembrane helix</keyword>
<gene>
    <name evidence="9" type="ORF">C0188_03405</name>
    <name evidence="7" type="ORF">ENO39_04170</name>
    <name evidence="8" type="ORF">IOK49_02660</name>
</gene>
<dbReference type="GeneID" id="12449306"/>
<dbReference type="Proteomes" id="UP000652307">
    <property type="component" value="Unassembled WGS sequence"/>
</dbReference>
<dbReference type="InterPro" id="IPR035952">
    <property type="entry name" value="Rhomboid-like_sf"/>
</dbReference>
<keyword evidence="9" id="KW-0378">Hydrolase</keyword>
<keyword evidence="2 5" id="KW-0812">Transmembrane</keyword>
<evidence type="ECO:0000256" key="1">
    <source>
        <dbReference type="ARBA" id="ARBA00004141"/>
    </source>
</evidence>
<evidence type="ECO:0000256" key="2">
    <source>
        <dbReference type="ARBA" id="ARBA00022692"/>
    </source>
</evidence>
<dbReference type="EMBL" id="JADEZV010000001">
    <property type="protein sequence ID" value="MBE9390980.1"/>
    <property type="molecule type" value="Genomic_DNA"/>
</dbReference>
<dbReference type="Pfam" id="PF01694">
    <property type="entry name" value="Rhomboid"/>
    <property type="match status" value="1"/>
</dbReference>
<proteinExistence type="predicted"/>
<dbReference type="EMBL" id="DSFH01000055">
    <property type="protein sequence ID" value="HEW64234.1"/>
    <property type="molecule type" value="Genomic_DNA"/>
</dbReference>
<feature type="transmembrane region" description="Helical" evidence="5">
    <location>
        <begin position="208"/>
        <end position="233"/>
    </location>
</feature>
<evidence type="ECO:0000313" key="7">
    <source>
        <dbReference type="EMBL" id="HEW64234.1"/>
    </source>
</evidence>
<sequence>MLPATNSEKITERPIVNEILIFVNIGIFVVTYFFPWVILPNATSINDIIEFFGITPYYIINGERLWTIFTAMFIHTDIVHVLGNMLFLYIFGDSIEIALGKVKYLLFYFLSGTGAALFYVTSITLVHVPETSSIISQMNNPWLIPAVGASGAISGVLGAYIMLYPSSMVKTLTLWFWAPVVINFPAIIFIVIWFIYQLVLAVLTTFSAVYTGIAFWAHVGGFLTGIAVIPFFARKKFIKAF</sequence>
<dbReference type="EMBL" id="PNIM01000016">
    <property type="protein sequence ID" value="PMB75370.1"/>
    <property type="molecule type" value="Genomic_DNA"/>
</dbReference>
<evidence type="ECO:0000256" key="4">
    <source>
        <dbReference type="ARBA" id="ARBA00023136"/>
    </source>
</evidence>
<dbReference type="PANTHER" id="PTHR43731:SF26">
    <property type="entry name" value="RHOMBOID-LIKE PROTEIN 10, CHLOROPLASTIC"/>
    <property type="match status" value="1"/>
</dbReference>
<reference evidence="8" key="3">
    <citation type="submission" date="2020-10" db="EMBL/GenBank/DDBJ databases">
        <title>Fervidococcus fontis strain 3639Fd - the first crenarchaeon capable of growth on lipids.</title>
        <authorList>
            <person name="Kochetkova T.V."/>
            <person name="Elcheninov A.G."/>
            <person name="Toschakov S.V."/>
            <person name="Kublanov I.V."/>
        </authorList>
    </citation>
    <scope>NUCLEOTIDE SEQUENCE</scope>
    <source>
        <strain evidence="8">3639Fd</strain>
    </source>
</reference>